<name>A0AAV7DVI2_ARIFI</name>
<dbReference type="GO" id="GO:0005506">
    <property type="term" value="F:iron ion binding"/>
    <property type="evidence" value="ECO:0007669"/>
    <property type="project" value="InterPro"/>
</dbReference>
<evidence type="ECO:0000256" key="8">
    <source>
        <dbReference type="ARBA" id="ARBA00023004"/>
    </source>
</evidence>
<dbReference type="GO" id="GO:0020037">
    <property type="term" value="F:heme binding"/>
    <property type="evidence" value="ECO:0007669"/>
    <property type="project" value="InterPro"/>
</dbReference>
<evidence type="ECO:0000256" key="12">
    <source>
        <dbReference type="RuleBase" id="RU000461"/>
    </source>
</evidence>
<feature type="binding site" description="axial binding residue" evidence="11">
    <location>
        <position position="449"/>
    </location>
    <ligand>
        <name>heme</name>
        <dbReference type="ChEBI" id="CHEBI:30413"/>
    </ligand>
    <ligandPart>
        <name>Fe</name>
        <dbReference type="ChEBI" id="CHEBI:18248"/>
    </ligandPart>
</feature>
<reference evidence="14 15" key="1">
    <citation type="submission" date="2021-07" db="EMBL/GenBank/DDBJ databases">
        <title>The Aristolochia fimbriata genome: insights into angiosperm evolution, floral development and chemical biosynthesis.</title>
        <authorList>
            <person name="Jiao Y."/>
        </authorList>
    </citation>
    <scope>NUCLEOTIDE SEQUENCE [LARGE SCALE GENOMIC DNA]</scope>
    <source>
        <strain evidence="14">IBCAS-2021</strain>
        <tissue evidence="14">Leaf</tissue>
    </source>
</reference>
<dbReference type="PROSITE" id="PS00086">
    <property type="entry name" value="CYTOCHROME_P450"/>
    <property type="match status" value="1"/>
</dbReference>
<evidence type="ECO:0000256" key="6">
    <source>
        <dbReference type="ARBA" id="ARBA00022989"/>
    </source>
</evidence>
<evidence type="ECO:0000313" key="15">
    <source>
        <dbReference type="Proteomes" id="UP000825729"/>
    </source>
</evidence>
<organism evidence="14 15">
    <name type="scientific">Aristolochia fimbriata</name>
    <name type="common">White veined hardy Dutchman's pipe vine</name>
    <dbReference type="NCBI Taxonomy" id="158543"/>
    <lineage>
        <taxon>Eukaryota</taxon>
        <taxon>Viridiplantae</taxon>
        <taxon>Streptophyta</taxon>
        <taxon>Embryophyta</taxon>
        <taxon>Tracheophyta</taxon>
        <taxon>Spermatophyta</taxon>
        <taxon>Magnoliopsida</taxon>
        <taxon>Magnoliidae</taxon>
        <taxon>Piperales</taxon>
        <taxon>Aristolochiaceae</taxon>
        <taxon>Aristolochia</taxon>
    </lineage>
</organism>
<dbReference type="InterPro" id="IPR050665">
    <property type="entry name" value="Cytochrome_P450_Monooxygen"/>
</dbReference>
<evidence type="ECO:0008006" key="16">
    <source>
        <dbReference type="Google" id="ProtNLM"/>
    </source>
</evidence>
<evidence type="ECO:0000256" key="1">
    <source>
        <dbReference type="ARBA" id="ARBA00004370"/>
    </source>
</evidence>
<dbReference type="PRINTS" id="PR00385">
    <property type="entry name" value="P450"/>
</dbReference>
<dbReference type="InterPro" id="IPR017972">
    <property type="entry name" value="Cyt_P450_CS"/>
</dbReference>
<evidence type="ECO:0000256" key="13">
    <source>
        <dbReference type="SAM" id="Phobius"/>
    </source>
</evidence>
<dbReference type="SUPFAM" id="SSF48264">
    <property type="entry name" value="Cytochrome P450"/>
    <property type="match status" value="1"/>
</dbReference>
<evidence type="ECO:0000256" key="9">
    <source>
        <dbReference type="ARBA" id="ARBA00023033"/>
    </source>
</evidence>
<keyword evidence="3 11" id="KW-0349">Heme</keyword>
<evidence type="ECO:0000256" key="3">
    <source>
        <dbReference type="ARBA" id="ARBA00022617"/>
    </source>
</evidence>
<protein>
    <recommendedName>
        <fullName evidence="16">Cytochrome P450</fullName>
    </recommendedName>
</protein>
<keyword evidence="4 13" id="KW-0812">Transmembrane</keyword>
<dbReference type="Gene3D" id="1.10.630.10">
    <property type="entry name" value="Cytochrome P450"/>
    <property type="match status" value="1"/>
</dbReference>
<comment type="similarity">
    <text evidence="2 12">Belongs to the cytochrome P450 family.</text>
</comment>
<evidence type="ECO:0000256" key="11">
    <source>
        <dbReference type="PIRSR" id="PIRSR602401-1"/>
    </source>
</evidence>
<evidence type="ECO:0000256" key="4">
    <source>
        <dbReference type="ARBA" id="ARBA00022692"/>
    </source>
</evidence>
<comment type="cofactor">
    <cofactor evidence="11">
        <name>heme</name>
        <dbReference type="ChEBI" id="CHEBI:30413"/>
    </cofactor>
</comment>
<dbReference type="Proteomes" id="UP000825729">
    <property type="component" value="Unassembled WGS sequence"/>
</dbReference>
<dbReference type="PANTHER" id="PTHR24282">
    <property type="entry name" value="CYTOCHROME P450 FAMILY MEMBER"/>
    <property type="match status" value="1"/>
</dbReference>
<keyword evidence="15" id="KW-1185">Reference proteome</keyword>
<feature type="transmembrane region" description="Helical" evidence="13">
    <location>
        <begin position="6"/>
        <end position="26"/>
    </location>
</feature>
<dbReference type="InterPro" id="IPR002401">
    <property type="entry name" value="Cyt_P450_E_grp-I"/>
</dbReference>
<dbReference type="FunFam" id="1.10.630.10:FF:000029">
    <property type="entry name" value="Cytochrome P450 734A1"/>
    <property type="match status" value="1"/>
</dbReference>
<dbReference type="PRINTS" id="PR00463">
    <property type="entry name" value="EP450I"/>
</dbReference>
<sequence>MLPSLILSIFFAIVAKSLYNLIWVPWRLHVYFRRQGLNGPPRRLVVGNSGEIRRLISKAQATTLPFHHGIVERAAPLYHNWSVEYGRTFLYWFGSMPRIALGEPELVKEVLLNPSDAFGKVKYNPLSKQLFGQGLVSLSGEEWTRHRRIANLAFKTERIKDLLPGIVASTEKMVERWEERNRGRSEAFEIEVHEELHYLTADVISRSAFGSSYEEGKRIFQLQEQQMELVSRALRSIYIPGFRFLPTSKNRKRWGLEKEIREAIRNVILNNGEACESSRNLLGLMISANKNQEKEEDRIGIEEIIDECKTFYFAGKETTANLLTWALLLLAKHQEWQSKAREEVIRVWGSNGVPTWDRLAQLKTVSMVLDETLRLYSPAIMLMRQAYRDVKLGHLDIPSGTQFYIPMLSLHRDAPFWGDDAEEFNPQRFEEPRKHLAAFFPFGLGSRICVGQNLAMAEAKVVVAMVLQRFALNVAPTYVHAPMQFVTLQPQYGAHIIFQKI</sequence>
<keyword evidence="9 12" id="KW-0503">Monooxygenase</keyword>
<proteinExistence type="inferred from homology"/>
<evidence type="ECO:0000256" key="7">
    <source>
        <dbReference type="ARBA" id="ARBA00023002"/>
    </source>
</evidence>
<evidence type="ECO:0000256" key="10">
    <source>
        <dbReference type="ARBA" id="ARBA00023136"/>
    </source>
</evidence>
<dbReference type="PANTHER" id="PTHR24282:SF211">
    <property type="entry name" value="CYTOCHROME P450-RELATED"/>
    <property type="match status" value="1"/>
</dbReference>
<dbReference type="GO" id="GO:0016020">
    <property type="term" value="C:membrane"/>
    <property type="evidence" value="ECO:0007669"/>
    <property type="project" value="UniProtKB-SubCell"/>
</dbReference>
<dbReference type="GO" id="GO:0016705">
    <property type="term" value="F:oxidoreductase activity, acting on paired donors, with incorporation or reduction of molecular oxygen"/>
    <property type="evidence" value="ECO:0007669"/>
    <property type="project" value="InterPro"/>
</dbReference>
<evidence type="ECO:0000256" key="5">
    <source>
        <dbReference type="ARBA" id="ARBA00022723"/>
    </source>
</evidence>
<dbReference type="InterPro" id="IPR001128">
    <property type="entry name" value="Cyt_P450"/>
</dbReference>
<keyword evidence="5 11" id="KW-0479">Metal-binding</keyword>
<evidence type="ECO:0000256" key="2">
    <source>
        <dbReference type="ARBA" id="ARBA00010617"/>
    </source>
</evidence>
<evidence type="ECO:0000313" key="14">
    <source>
        <dbReference type="EMBL" id="KAG9440308.1"/>
    </source>
</evidence>
<accession>A0AAV7DVI2</accession>
<dbReference type="EMBL" id="JAINDJ010000008">
    <property type="protein sequence ID" value="KAG9440308.1"/>
    <property type="molecule type" value="Genomic_DNA"/>
</dbReference>
<keyword evidence="8 11" id="KW-0408">Iron</keyword>
<dbReference type="Pfam" id="PF00067">
    <property type="entry name" value="p450"/>
    <property type="match status" value="1"/>
</dbReference>
<dbReference type="GO" id="GO:0004497">
    <property type="term" value="F:monooxygenase activity"/>
    <property type="evidence" value="ECO:0007669"/>
    <property type="project" value="UniProtKB-KW"/>
</dbReference>
<dbReference type="AlphaFoldDB" id="A0AAV7DVI2"/>
<dbReference type="InterPro" id="IPR036396">
    <property type="entry name" value="Cyt_P450_sf"/>
</dbReference>
<comment type="caution">
    <text evidence="14">The sequence shown here is derived from an EMBL/GenBank/DDBJ whole genome shotgun (WGS) entry which is preliminary data.</text>
</comment>
<keyword evidence="10 13" id="KW-0472">Membrane</keyword>
<comment type="subcellular location">
    <subcellularLocation>
        <location evidence="1">Membrane</location>
    </subcellularLocation>
</comment>
<keyword evidence="7 12" id="KW-0560">Oxidoreductase</keyword>
<keyword evidence="6 13" id="KW-1133">Transmembrane helix</keyword>
<gene>
    <name evidence="14" type="ORF">H6P81_020473</name>
</gene>